<evidence type="ECO:0000256" key="1">
    <source>
        <dbReference type="ARBA" id="ARBA00022821"/>
    </source>
</evidence>
<protein>
    <recommendedName>
        <fullName evidence="3">NB-ARC domain-containing protein</fullName>
    </recommendedName>
</protein>
<dbReference type="InterPro" id="IPR027417">
    <property type="entry name" value="P-loop_NTPase"/>
</dbReference>
<dbReference type="EMBL" id="CP144694">
    <property type="protein sequence ID" value="WVZ02175.1"/>
    <property type="molecule type" value="Genomic_DNA"/>
</dbReference>
<proteinExistence type="predicted"/>
<keyword evidence="2" id="KW-0175">Coiled coil</keyword>
<reference evidence="4 5" key="1">
    <citation type="journal article" date="2023" name="Life. Sci Alliance">
        <title>Evolutionary insights into 3D genome organization and epigenetic landscape of Vigna mungo.</title>
        <authorList>
            <person name="Junaid A."/>
            <person name="Singh B."/>
            <person name="Bhatia S."/>
        </authorList>
    </citation>
    <scope>NUCLEOTIDE SEQUENCE [LARGE SCALE GENOMIC DNA]</scope>
    <source>
        <strain evidence="4">Urdbean</strain>
    </source>
</reference>
<sequence length="332" mass="38143">MLDTEDLLEEIDHALTKSQVEAQSQSSTKKVWNSFKSSFISFFKNEIESRMENLIENLEDLATQNHDLDLKKADDVGVRSLFSRKLPSIYLPNESVIYGRDDNKQYVFNWLKSDIPNNPSILSIVGMGGVGKTTLAQHIYNDPRVDEAELDVKAWVCVSIEFDVLKVSRKILEDVTRSLDQSTNTDMEEVRKPLLFRAQGNRFVVTTRSKEVACTMLHAFRDDDDTQSNPKCREIGMKIVKMCKGLPLALKTMGSLLYNKSSVSEWKIVSQSVIWEFSKEQCDIILALALSYIHFPSHLKKKFANNTSMIHYRGPSFKEWVMRKNYLLCMTF</sequence>
<name>A0AAQ3N2C0_VIGMU</name>
<dbReference type="InterPro" id="IPR042197">
    <property type="entry name" value="Apaf_helical"/>
</dbReference>
<dbReference type="GO" id="GO:0043531">
    <property type="term" value="F:ADP binding"/>
    <property type="evidence" value="ECO:0007669"/>
    <property type="project" value="InterPro"/>
</dbReference>
<gene>
    <name evidence="4" type="ORF">V8G54_022981</name>
</gene>
<evidence type="ECO:0000259" key="3">
    <source>
        <dbReference type="Pfam" id="PF00931"/>
    </source>
</evidence>
<evidence type="ECO:0000313" key="4">
    <source>
        <dbReference type="EMBL" id="WVZ02175.1"/>
    </source>
</evidence>
<dbReference type="Proteomes" id="UP001374535">
    <property type="component" value="Chromosome 7"/>
</dbReference>
<dbReference type="Pfam" id="PF00931">
    <property type="entry name" value="NB-ARC"/>
    <property type="match status" value="1"/>
</dbReference>
<keyword evidence="1" id="KW-0611">Plant defense</keyword>
<dbReference type="SUPFAM" id="SSF52540">
    <property type="entry name" value="P-loop containing nucleoside triphosphate hydrolases"/>
    <property type="match status" value="1"/>
</dbReference>
<dbReference type="Gene3D" id="3.40.50.300">
    <property type="entry name" value="P-loop containing nucleotide triphosphate hydrolases"/>
    <property type="match status" value="1"/>
</dbReference>
<feature type="domain" description="NB-ARC" evidence="3">
    <location>
        <begin position="102"/>
        <end position="189"/>
    </location>
</feature>
<feature type="coiled-coil region" evidence="2">
    <location>
        <begin position="44"/>
        <end position="71"/>
    </location>
</feature>
<dbReference type="AlphaFoldDB" id="A0AAQ3N2C0"/>
<dbReference type="PANTHER" id="PTHR36766">
    <property type="entry name" value="PLANT BROAD-SPECTRUM MILDEW RESISTANCE PROTEIN RPW8"/>
    <property type="match status" value="1"/>
</dbReference>
<dbReference type="GO" id="GO:0006952">
    <property type="term" value="P:defense response"/>
    <property type="evidence" value="ECO:0007669"/>
    <property type="project" value="UniProtKB-KW"/>
</dbReference>
<dbReference type="InterPro" id="IPR002182">
    <property type="entry name" value="NB-ARC"/>
</dbReference>
<keyword evidence="5" id="KW-1185">Reference proteome</keyword>
<evidence type="ECO:0000313" key="5">
    <source>
        <dbReference type="Proteomes" id="UP001374535"/>
    </source>
</evidence>
<dbReference type="PANTHER" id="PTHR36766:SF40">
    <property type="entry name" value="DISEASE RESISTANCE PROTEIN RGA3"/>
    <property type="match status" value="1"/>
</dbReference>
<accession>A0AAQ3N2C0</accession>
<evidence type="ECO:0000256" key="2">
    <source>
        <dbReference type="SAM" id="Coils"/>
    </source>
</evidence>
<organism evidence="4 5">
    <name type="scientific">Vigna mungo</name>
    <name type="common">Black gram</name>
    <name type="synonym">Phaseolus mungo</name>
    <dbReference type="NCBI Taxonomy" id="3915"/>
    <lineage>
        <taxon>Eukaryota</taxon>
        <taxon>Viridiplantae</taxon>
        <taxon>Streptophyta</taxon>
        <taxon>Embryophyta</taxon>
        <taxon>Tracheophyta</taxon>
        <taxon>Spermatophyta</taxon>
        <taxon>Magnoliopsida</taxon>
        <taxon>eudicotyledons</taxon>
        <taxon>Gunneridae</taxon>
        <taxon>Pentapetalae</taxon>
        <taxon>rosids</taxon>
        <taxon>fabids</taxon>
        <taxon>Fabales</taxon>
        <taxon>Fabaceae</taxon>
        <taxon>Papilionoideae</taxon>
        <taxon>50 kb inversion clade</taxon>
        <taxon>NPAAA clade</taxon>
        <taxon>indigoferoid/millettioid clade</taxon>
        <taxon>Phaseoleae</taxon>
        <taxon>Vigna</taxon>
    </lineage>
</organism>
<dbReference type="Gene3D" id="1.10.8.430">
    <property type="entry name" value="Helical domain of apoptotic protease-activating factors"/>
    <property type="match status" value="1"/>
</dbReference>